<evidence type="ECO:0000313" key="4">
    <source>
        <dbReference type="Proteomes" id="UP001144612"/>
    </source>
</evidence>
<evidence type="ECO:0000259" key="2">
    <source>
        <dbReference type="Pfam" id="PF12945"/>
    </source>
</evidence>
<dbReference type="EMBL" id="JAPQFJ010000014">
    <property type="protein sequence ID" value="MCY6959618.1"/>
    <property type="molecule type" value="Genomic_DNA"/>
</dbReference>
<dbReference type="InterPro" id="IPR009875">
    <property type="entry name" value="PilZ_domain"/>
</dbReference>
<dbReference type="Pfam" id="PF12945">
    <property type="entry name" value="PilZNR"/>
    <property type="match status" value="1"/>
</dbReference>
<dbReference type="SUPFAM" id="SSF141371">
    <property type="entry name" value="PilZ domain-like"/>
    <property type="match status" value="1"/>
</dbReference>
<comment type="caution">
    <text evidence="3">The sequence shown here is derived from an EMBL/GenBank/DDBJ whole genome shotgun (WGS) entry which is preliminary data.</text>
</comment>
<accession>A0ABT4DBR9</accession>
<proteinExistence type="predicted"/>
<feature type="domain" description="Type III secretion system flagellar brake protein YcgR PilZN" evidence="2">
    <location>
        <begin position="8"/>
        <end position="83"/>
    </location>
</feature>
<name>A0ABT4DBR9_9CLOT</name>
<dbReference type="InterPro" id="IPR009926">
    <property type="entry name" value="T3SS_YcgR_PilZN"/>
</dbReference>
<sequence length="218" mass="25282">MEGINFNINSKVEVIYNDEAYLCDIQDTKDNCVAISIPIKERGYLPLNKGERIDVYYYDDKCIYEFTTTVVGRERRNIPLVWILSPERYKKIQRRKFVRISLLLDVKYAVVKEGVSLSKNYLSELKFLKAIALDLSGGGIKLKTKEELKPGEHLIIAIPLDGKGMMVKGKVIRASKDDLKENINGVKFEQINLREQDRVIQYVFKIMREQMKKGLKEE</sequence>
<reference evidence="3" key="1">
    <citation type="submission" date="2022-12" db="EMBL/GenBank/DDBJ databases">
        <title>Clostridium sp. nov., isolated from industrial wastewater.</title>
        <authorList>
            <person name="Jiayan W."/>
        </authorList>
    </citation>
    <scope>NUCLEOTIDE SEQUENCE</scope>
    <source>
        <strain evidence="3">ZC22-4</strain>
    </source>
</reference>
<keyword evidence="3" id="KW-0969">Cilium</keyword>
<gene>
    <name evidence="3" type="ORF">OW729_13440</name>
</gene>
<keyword evidence="3" id="KW-0282">Flagellum</keyword>
<evidence type="ECO:0000313" key="3">
    <source>
        <dbReference type="EMBL" id="MCY6959618.1"/>
    </source>
</evidence>
<dbReference type="Gene3D" id="2.40.10.220">
    <property type="entry name" value="predicted glycosyltransferase like domains"/>
    <property type="match status" value="1"/>
</dbReference>
<dbReference type="RefSeq" id="WP_268062048.1">
    <property type="nucleotide sequence ID" value="NZ_JAPQFJ010000014.1"/>
</dbReference>
<keyword evidence="4" id="KW-1185">Reference proteome</keyword>
<feature type="domain" description="PilZ" evidence="1">
    <location>
        <begin position="93"/>
        <end position="204"/>
    </location>
</feature>
<organism evidence="3 4">
    <name type="scientific">Clostridium brassicae</name>
    <dbReference type="NCBI Taxonomy" id="2999072"/>
    <lineage>
        <taxon>Bacteria</taxon>
        <taxon>Bacillati</taxon>
        <taxon>Bacillota</taxon>
        <taxon>Clostridia</taxon>
        <taxon>Eubacteriales</taxon>
        <taxon>Clostridiaceae</taxon>
        <taxon>Clostridium</taxon>
    </lineage>
</organism>
<dbReference type="Proteomes" id="UP001144612">
    <property type="component" value="Unassembled WGS sequence"/>
</dbReference>
<dbReference type="Pfam" id="PF07238">
    <property type="entry name" value="PilZ"/>
    <property type="match status" value="1"/>
</dbReference>
<evidence type="ECO:0000259" key="1">
    <source>
        <dbReference type="Pfam" id="PF07238"/>
    </source>
</evidence>
<protein>
    <submittedName>
        <fullName evidence="3">Flagellar brake domain-containing protein</fullName>
    </submittedName>
</protein>
<keyword evidence="3" id="KW-0966">Cell projection</keyword>